<evidence type="ECO:0000313" key="3">
    <source>
        <dbReference type="EMBL" id="CAB3995612.1"/>
    </source>
</evidence>
<evidence type="ECO:0000313" key="4">
    <source>
        <dbReference type="Proteomes" id="UP001152795"/>
    </source>
</evidence>
<dbReference type="PANTHER" id="PTHR46809">
    <property type="entry name" value="STROMAL CELL-DERIVED FACTOR 2-LIKE PROTEIN"/>
    <property type="match status" value="1"/>
</dbReference>
<dbReference type="PANTHER" id="PTHR46809:SF2">
    <property type="entry name" value="GH21273P"/>
    <property type="match status" value="1"/>
</dbReference>
<keyword evidence="2" id="KW-0677">Repeat</keyword>
<dbReference type="InterPro" id="IPR036300">
    <property type="entry name" value="MIR_dom_sf"/>
</dbReference>
<dbReference type="Gene3D" id="2.80.10.50">
    <property type="match status" value="1"/>
</dbReference>
<proteinExistence type="predicted"/>
<dbReference type="PROSITE" id="PS50919">
    <property type="entry name" value="MIR"/>
    <property type="match status" value="3"/>
</dbReference>
<organism evidence="3 4">
    <name type="scientific">Paramuricea clavata</name>
    <name type="common">Red gorgonian</name>
    <name type="synonym">Violescent sea-whip</name>
    <dbReference type="NCBI Taxonomy" id="317549"/>
    <lineage>
        <taxon>Eukaryota</taxon>
        <taxon>Metazoa</taxon>
        <taxon>Cnidaria</taxon>
        <taxon>Anthozoa</taxon>
        <taxon>Octocorallia</taxon>
        <taxon>Malacalcyonacea</taxon>
        <taxon>Plexauridae</taxon>
        <taxon>Paramuricea</taxon>
    </lineage>
</organism>
<name>A0A6S7GZD5_PARCT</name>
<dbReference type="InterPro" id="IPR016093">
    <property type="entry name" value="MIR_motif"/>
</dbReference>
<dbReference type="SUPFAM" id="SSF82109">
    <property type="entry name" value="MIR domain"/>
    <property type="match status" value="1"/>
</dbReference>
<dbReference type="AlphaFoldDB" id="A0A6S7GZD5"/>
<dbReference type="CDD" id="cd23293">
    <property type="entry name" value="beta-trefoil_MIR_SDF2_meta"/>
    <property type="match status" value="1"/>
</dbReference>
<dbReference type="EMBL" id="CACRXK020002699">
    <property type="protein sequence ID" value="CAB3995612.1"/>
    <property type="molecule type" value="Genomic_DNA"/>
</dbReference>
<evidence type="ECO:0000256" key="2">
    <source>
        <dbReference type="ARBA" id="ARBA00022737"/>
    </source>
</evidence>
<keyword evidence="4" id="KW-1185">Reference proteome</keyword>
<dbReference type="SMART" id="SM00472">
    <property type="entry name" value="MIR"/>
    <property type="match status" value="3"/>
</dbReference>
<dbReference type="Pfam" id="PF02815">
    <property type="entry name" value="MIR"/>
    <property type="match status" value="1"/>
</dbReference>
<gene>
    <name evidence="3" type="ORF">PACLA_8A000717</name>
</gene>
<keyword evidence="1" id="KW-0732">Signal</keyword>
<evidence type="ECO:0000256" key="1">
    <source>
        <dbReference type="ARBA" id="ARBA00022729"/>
    </source>
</evidence>
<protein>
    <submittedName>
        <fullName evidence="3">Stromal cell-derived factor 2-like</fullName>
    </submittedName>
</protein>
<sequence length="261" mass="29244">MGYQLISNGRLGYLLLSSDKVGYQLTSIDIMGYLWLSGNTMGHSLILRDRMGISSYRMGYKVSNLMRSSLYVLANLENEFKHVTCGSAVKLLNPYHRVRLHSHEVKYGSGSGQQSVTGVGNQDDINSLWIVKGKTGMPCRRGNAVKCGSTIRLVHQTTKRFLHSHLFQSPLSNNQEVSAFGENGVGDDGDHWSVICTSKYWNRDDKVRFKHTLTKKYLHISGDTFGRPISGQSEISAYTHTEPGNEWQSMEGVYIQANSDK</sequence>
<dbReference type="Proteomes" id="UP001152795">
    <property type="component" value="Unassembled WGS sequence"/>
</dbReference>
<accession>A0A6S7GZD5</accession>
<comment type="caution">
    <text evidence="3">The sequence shown here is derived from an EMBL/GenBank/DDBJ whole genome shotgun (WGS) entry which is preliminary data.</text>
</comment>
<reference evidence="3" key="1">
    <citation type="submission" date="2020-04" db="EMBL/GenBank/DDBJ databases">
        <authorList>
            <person name="Alioto T."/>
            <person name="Alioto T."/>
            <person name="Gomez Garrido J."/>
        </authorList>
    </citation>
    <scope>NUCLEOTIDE SEQUENCE</scope>
    <source>
        <strain evidence="3">A484AB</strain>
    </source>
</reference>
<dbReference type="OrthoDB" id="5588846at2759"/>